<dbReference type="RefSeq" id="WP_310027470.1">
    <property type="nucleotide sequence ID" value="NZ_JAVDVI010000013.1"/>
</dbReference>
<evidence type="ECO:0000313" key="2">
    <source>
        <dbReference type="Proteomes" id="UP001255185"/>
    </source>
</evidence>
<evidence type="ECO:0000313" key="1">
    <source>
        <dbReference type="EMBL" id="MDR6968842.1"/>
    </source>
</evidence>
<dbReference type="PROSITE" id="PS51257">
    <property type="entry name" value="PROKAR_LIPOPROTEIN"/>
    <property type="match status" value="1"/>
</dbReference>
<dbReference type="NCBIfam" id="NF047539">
    <property type="entry name" value="XAC2610_fam"/>
    <property type="match status" value="1"/>
</dbReference>
<sequence>MKVTEYKKLKKIFYILITLSIVSCKNIVQSKPHTQNSIVTDTVAPLLAEENGMKVDTLTIKSKPFLLNNLLCNWKHSFLIYNNYGLDIEAKLYDYKTKKIILEYEESPKYPEYYYDYNSETYFDSINKHYFKDFNFDGFKDFSIYSYGSMPMTSGTSIYLFNKKTKTFDFSEELSDNTIEERDSIKRILKTTSWNMEYQFEKKHHFDSKGKINFTEAFTYPNDTAIVYYKKIIDGKIIEQRTETIIE</sequence>
<name>A0ABU1TSJ4_9FLAO</name>
<dbReference type="EMBL" id="JAVDVI010000013">
    <property type="protein sequence ID" value="MDR6968842.1"/>
    <property type="molecule type" value="Genomic_DNA"/>
</dbReference>
<organism evidence="1 2">
    <name type="scientific">Flavobacterium arsenatis</name>
    <dbReference type="NCBI Taxonomy" id="1484332"/>
    <lineage>
        <taxon>Bacteria</taxon>
        <taxon>Pseudomonadati</taxon>
        <taxon>Bacteroidota</taxon>
        <taxon>Flavobacteriia</taxon>
        <taxon>Flavobacteriales</taxon>
        <taxon>Flavobacteriaceae</taxon>
        <taxon>Flavobacterium</taxon>
    </lineage>
</organism>
<comment type="caution">
    <text evidence="1">The sequence shown here is derived from an EMBL/GenBank/DDBJ whole genome shotgun (WGS) entry which is preliminary data.</text>
</comment>
<accession>A0ABU1TSJ4</accession>
<protein>
    <recommendedName>
        <fullName evidence="3">Lipoprotein</fullName>
    </recommendedName>
</protein>
<keyword evidence="2" id="KW-1185">Reference proteome</keyword>
<reference evidence="1 2" key="1">
    <citation type="submission" date="2023-07" db="EMBL/GenBank/DDBJ databases">
        <title>Sorghum-associated microbial communities from plants grown in Nebraska, USA.</title>
        <authorList>
            <person name="Schachtman D."/>
        </authorList>
    </citation>
    <scope>NUCLEOTIDE SEQUENCE [LARGE SCALE GENOMIC DNA]</scope>
    <source>
        <strain evidence="1 2">3773</strain>
    </source>
</reference>
<dbReference type="Proteomes" id="UP001255185">
    <property type="component" value="Unassembled WGS sequence"/>
</dbReference>
<dbReference type="InterPro" id="IPR058087">
    <property type="entry name" value="XAC2610_dom"/>
</dbReference>
<gene>
    <name evidence="1" type="ORF">J2X31_002868</name>
</gene>
<evidence type="ECO:0008006" key="3">
    <source>
        <dbReference type="Google" id="ProtNLM"/>
    </source>
</evidence>
<proteinExistence type="predicted"/>